<evidence type="ECO:0000313" key="1">
    <source>
        <dbReference type="EnsemblMetazoa" id="Aqu2.1.07735_001"/>
    </source>
</evidence>
<accession>A0A1X7T079</accession>
<evidence type="ECO:0008006" key="2">
    <source>
        <dbReference type="Google" id="ProtNLM"/>
    </source>
</evidence>
<dbReference type="STRING" id="400682.A0A1X7T079"/>
<dbReference type="EnsemblMetazoa" id="Aqu2.1.07735_001">
    <property type="protein sequence ID" value="Aqu2.1.07735_001"/>
    <property type="gene ID" value="Aqu2.1.07735"/>
</dbReference>
<dbReference type="OMA" id="INTYFFI"/>
<dbReference type="AlphaFoldDB" id="A0A1X7T079"/>
<name>A0A1X7T079_AMPQE</name>
<proteinExistence type="predicted"/>
<dbReference type="InParanoid" id="A0A1X7T079"/>
<protein>
    <recommendedName>
        <fullName evidence="2">DDE Tnp4 domain-containing protein</fullName>
    </recommendedName>
</protein>
<reference evidence="1" key="1">
    <citation type="submission" date="2017-05" db="UniProtKB">
        <authorList>
            <consortium name="EnsemblMetazoa"/>
        </authorList>
    </citation>
    <scope>IDENTIFICATION</scope>
</reference>
<organism evidence="1">
    <name type="scientific">Amphimedon queenslandica</name>
    <name type="common">Sponge</name>
    <dbReference type="NCBI Taxonomy" id="400682"/>
    <lineage>
        <taxon>Eukaryota</taxon>
        <taxon>Metazoa</taxon>
        <taxon>Porifera</taxon>
        <taxon>Demospongiae</taxon>
        <taxon>Heteroscleromorpha</taxon>
        <taxon>Haplosclerida</taxon>
        <taxon>Niphatidae</taxon>
        <taxon>Amphimedon</taxon>
    </lineage>
</organism>
<sequence>VPTTENKWKETAEQFQNQWNFPHCLGAIDGKHINIRQPANSGSMYYNYRGLALFF</sequence>